<dbReference type="GO" id="GO:0006310">
    <property type="term" value="P:DNA recombination"/>
    <property type="evidence" value="ECO:0007669"/>
    <property type="project" value="UniProtKB-KW"/>
</dbReference>
<reference evidence="3" key="1">
    <citation type="submission" date="2015-07" db="EMBL/GenBank/DDBJ databases">
        <title>Genome sequencing project for genomic taxonomy and phylogenomics of Bacillus-like bacteria.</title>
        <authorList>
            <person name="Liu B."/>
            <person name="Wang J."/>
            <person name="Zhu Y."/>
            <person name="Liu G."/>
            <person name="Chen Q."/>
            <person name="Chen Z."/>
            <person name="Lan J."/>
            <person name="Che J."/>
            <person name="Ge C."/>
            <person name="Shi H."/>
            <person name="Pan Z."/>
            <person name="Liu X."/>
        </authorList>
    </citation>
    <scope>NUCLEOTIDE SEQUENCE [LARGE SCALE GENOMIC DNA]</scope>
    <source>
        <strain evidence="3">FJAT-27997</strain>
    </source>
</reference>
<organism evidence="2 3">
    <name type="scientific">Peribacillus loiseleuriae</name>
    <dbReference type="NCBI Taxonomy" id="1679170"/>
    <lineage>
        <taxon>Bacteria</taxon>
        <taxon>Bacillati</taxon>
        <taxon>Bacillota</taxon>
        <taxon>Bacilli</taxon>
        <taxon>Bacillales</taxon>
        <taxon>Bacillaceae</taxon>
        <taxon>Peribacillus</taxon>
    </lineage>
</organism>
<dbReference type="GO" id="GO:0003677">
    <property type="term" value="F:DNA binding"/>
    <property type="evidence" value="ECO:0007669"/>
    <property type="project" value="InterPro"/>
</dbReference>
<comment type="caution">
    <text evidence="2">The sequence shown here is derived from an EMBL/GenBank/DDBJ whole genome shotgun (WGS) entry which is preliminary data.</text>
</comment>
<dbReference type="OrthoDB" id="2399485at2"/>
<dbReference type="InterPro" id="IPR013762">
    <property type="entry name" value="Integrase-like_cat_sf"/>
</dbReference>
<evidence type="ECO:0000313" key="2">
    <source>
        <dbReference type="EMBL" id="KMY49618.1"/>
    </source>
</evidence>
<dbReference type="PATRIC" id="fig|1679170.3.peg.1893"/>
<dbReference type="SUPFAM" id="SSF56349">
    <property type="entry name" value="DNA breaking-rejoining enzymes"/>
    <property type="match status" value="1"/>
</dbReference>
<evidence type="ECO:0000313" key="3">
    <source>
        <dbReference type="Proteomes" id="UP000037146"/>
    </source>
</evidence>
<dbReference type="Proteomes" id="UP000037146">
    <property type="component" value="Unassembled WGS sequence"/>
</dbReference>
<keyword evidence="3" id="KW-1185">Reference proteome</keyword>
<proteinExistence type="predicted"/>
<dbReference type="STRING" id="1679170.AC625_08750"/>
<name>A0A0K9GSK1_9BACI</name>
<dbReference type="EMBL" id="LFZW01000001">
    <property type="protein sequence ID" value="KMY49618.1"/>
    <property type="molecule type" value="Genomic_DNA"/>
</dbReference>
<gene>
    <name evidence="2" type="ORF">AC625_08750</name>
</gene>
<evidence type="ECO:0000256" key="1">
    <source>
        <dbReference type="ARBA" id="ARBA00023172"/>
    </source>
</evidence>
<dbReference type="InterPro" id="IPR011010">
    <property type="entry name" value="DNA_brk_join_enz"/>
</dbReference>
<protein>
    <recommendedName>
        <fullName evidence="4">Tyr recombinase domain-containing protein</fullName>
    </recommendedName>
</protein>
<evidence type="ECO:0008006" key="4">
    <source>
        <dbReference type="Google" id="ProtNLM"/>
    </source>
</evidence>
<dbReference type="GO" id="GO:0015074">
    <property type="term" value="P:DNA integration"/>
    <property type="evidence" value="ECO:0007669"/>
    <property type="project" value="InterPro"/>
</dbReference>
<dbReference type="RefSeq" id="WP_049680956.1">
    <property type="nucleotide sequence ID" value="NZ_LFZW01000001.1"/>
</dbReference>
<sequence>MFNRIRKKTKFPKQRNIVIHSIRKAAISNFYKLTKDPFATMRFANHKNFNTTVRYIQEESYGAISFTEDVDLDLHKKISRADLLEALSEMDDSFVLLLNNKIKENQNKKLRN</sequence>
<accession>A0A0K9GSK1</accession>
<keyword evidence="1" id="KW-0233">DNA recombination</keyword>
<dbReference type="Gene3D" id="1.10.443.10">
    <property type="entry name" value="Intergrase catalytic core"/>
    <property type="match status" value="1"/>
</dbReference>
<dbReference type="AlphaFoldDB" id="A0A0K9GSK1"/>